<evidence type="ECO:0000313" key="3">
    <source>
        <dbReference type="Proteomes" id="UP001335648"/>
    </source>
</evidence>
<proteinExistence type="predicted"/>
<sequence length="68" mass="8101">MERRGSLHLYKRMERHGPVPRKEGAKSSTHTNIHSLLYERQLTERHNSEMEEKKKKKKKSCLLSDGQR</sequence>
<evidence type="ECO:0000256" key="1">
    <source>
        <dbReference type="SAM" id="MobiDB-lite"/>
    </source>
</evidence>
<name>A0AAN8HER6_9TELE</name>
<keyword evidence="3" id="KW-1185">Reference proteome</keyword>
<protein>
    <submittedName>
        <fullName evidence="2">Uncharacterized protein</fullName>
    </submittedName>
</protein>
<organism evidence="2 3">
    <name type="scientific">Champsocephalus esox</name>
    <name type="common">pike icefish</name>
    <dbReference type="NCBI Taxonomy" id="159716"/>
    <lineage>
        <taxon>Eukaryota</taxon>
        <taxon>Metazoa</taxon>
        <taxon>Chordata</taxon>
        <taxon>Craniata</taxon>
        <taxon>Vertebrata</taxon>
        <taxon>Euteleostomi</taxon>
        <taxon>Actinopterygii</taxon>
        <taxon>Neopterygii</taxon>
        <taxon>Teleostei</taxon>
        <taxon>Neoteleostei</taxon>
        <taxon>Acanthomorphata</taxon>
        <taxon>Eupercaria</taxon>
        <taxon>Perciformes</taxon>
        <taxon>Notothenioidei</taxon>
        <taxon>Channichthyidae</taxon>
        <taxon>Champsocephalus</taxon>
    </lineage>
</organism>
<feature type="compositionally biased region" description="Basic and acidic residues" evidence="1">
    <location>
        <begin position="1"/>
        <end position="25"/>
    </location>
</feature>
<feature type="region of interest" description="Disordered" evidence="1">
    <location>
        <begin position="1"/>
        <end position="68"/>
    </location>
</feature>
<dbReference type="Proteomes" id="UP001335648">
    <property type="component" value="Unassembled WGS sequence"/>
</dbReference>
<dbReference type="EMBL" id="JAULUE010002047">
    <property type="protein sequence ID" value="KAK5912622.1"/>
    <property type="molecule type" value="Genomic_DNA"/>
</dbReference>
<comment type="caution">
    <text evidence="2">The sequence shown here is derived from an EMBL/GenBank/DDBJ whole genome shotgun (WGS) entry which is preliminary data.</text>
</comment>
<reference evidence="2 3" key="1">
    <citation type="journal article" date="2023" name="Mol. Biol. Evol.">
        <title>Genomics of Secondarily Temperate Adaptation in the Only Non-Antarctic Icefish.</title>
        <authorList>
            <person name="Rivera-Colon A.G."/>
            <person name="Rayamajhi N."/>
            <person name="Minhas B.F."/>
            <person name="Madrigal G."/>
            <person name="Bilyk K.T."/>
            <person name="Yoon V."/>
            <person name="Hune M."/>
            <person name="Gregory S."/>
            <person name="Cheng C.H.C."/>
            <person name="Catchen J.M."/>
        </authorList>
    </citation>
    <scope>NUCLEOTIDE SEQUENCE [LARGE SCALE GENOMIC DNA]</scope>
    <source>
        <strain evidence="2">JC2023a</strain>
    </source>
</reference>
<evidence type="ECO:0000313" key="2">
    <source>
        <dbReference type="EMBL" id="KAK5912622.1"/>
    </source>
</evidence>
<feature type="compositionally biased region" description="Basic and acidic residues" evidence="1">
    <location>
        <begin position="41"/>
        <end position="53"/>
    </location>
</feature>
<dbReference type="AlphaFoldDB" id="A0AAN8HER6"/>
<accession>A0AAN8HER6</accession>
<gene>
    <name evidence="2" type="ORF">CesoFtcFv8_002476</name>
</gene>